<dbReference type="PANTHER" id="PTHR43677">
    <property type="entry name" value="SHORT-CHAIN DEHYDROGENASE/REDUCTASE"/>
    <property type="match status" value="1"/>
</dbReference>
<sequence>MKAYLCREFGPINSHKVEEIDNPIPADHEVLIDVHAAGVAFPDVLVVQGLYQIKPDFPFSPGGEFAGVVHSVGNKVKMWNVGDRVIGFKGSGGFSEQAICNEYNIMPLPESMDYVSGSIFPLNYGTSIHAFKQRAKLQAKETVLIMGAAGGLGITAIHVAKAMGAKVIAAASSQEKLDLCKSQGADELILYSRDNMDKESQKGFSDQIKALTNKQGVDVVFDPVGGAYSEPALRAMAWKGRYLVIGFTSSIPSIPLNLALLKGCQIVGVFWGNFCVKEPLVNAANFKELFAMFEQGKIKPFVVKTYPLEKTGYAIQLLAKREAIGKIAIKVRD</sequence>
<dbReference type="GO" id="GO:0016491">
    <property type="term" value="F:oxidoreductase activity"/>
    <property type="evidence" value="ECO:0007669"/>
    <property type="project" value="InterPro"/>
</dbReference>
<evidence type="ECO:0000259" key="1">
    <source>
        <dbReference type="SMART" id="SM00829"/>
    </source>
</evidence>
<dbReference type="Gene3D" id="3.40.50.720">
    <property type="entry name" value="NAD(P)-binding Rossmann-like Domain"/>
    <property type="match status" value="1"/>
</dbReference>
<organism evidence="2">
    <name type="scientific">marine metagenome</name>
    <dbReference type="NCBI Taxonomy" id="408172"/>
    <lineage>
        <taxon>unclassified sequences</taxon>
        <taxon>metagenomes</taxon>
        <taxon>ecological metagenomes</taxon>
    </lineage>
</organism>
<dbReference type="Gene3D" id="3.90.180.10">
    <property type="entry name" value="Medium-chain alcohol dehydrogenases, catalytic domain"/>
    <property type="match status" value="1"/>
</dbReference>
<dbReference type="InterPro" id="IPR051397">
    <property type="entry name" value="Zn-ADH-like_protein"/>
</dbReference>
<protein>
    <recommendedName>
        <fullName evidence="1">Enoyl reductase (ER) domain-containing protein</fullName>
    </recommendedName>
</protein>
<dbReference type="InterPro" id="IPR036291">
    <property type="entry name" value="NAD(P)-bd_dom_sf"/>
</dbReference>
<dbReference type="Pfam" id="PF08240">
    <property type="entry name" value="ADH_N"/>
    <property type="match status" value="1"/>
</dbReference>
<dbReference type="InterPro" id="IPR011032">
    <property type="entry name" value="GroES-like_sf"/>
</dbReference>
<name>A0A381P0U3_9ZZZZ</name>
<dbReference type="CDD" id="cd08241">
    <property type="entry name" value="QOR1"/>
    <property type="match status" value="1"/>
</dbReference>
<dbReference type="SMART" id="SM00829">
    <property type="entry name" value="PKS_ER"/>
    <property type="match status" value="1"/>
</dbReference>
<dbReference type="EMBL" id="UINC01000750">
    <property type="protein sequence ID" value="SUZ60545.1"/>
    <property type="molecule type" value="Genomic_DNA"/>
</dbReference>
<dbReference type="InterPro" id="IPR013154">
    <property type="entry name" value="ADH-like_N"/>
</dbReference>
<dbReference type="PANTHER" id="PTHR43677:SF4">
    <property type="entry name" value="QUINONE OXIDOREDUCTASE-LIKE PROTEIN 2"/>
    <property type="match status" value="1"/>
</dbReference>
<evidence type="ECO:0000313" key="2">
    <source>
        <dbReference type="EMBL" id="SUZ60545.1"/>
    </source>
</evidence>
<dbReference type="Pfam" id="PF00107">
    <property type="entry name" value="ADH_zinc_N"/>
    <property type="match status" value="1"/>
</dbReference>
<dbReference type="SUPFAM" id="SSF50129">
    <property type="entry name" value="GroES-like"/>
    <property type="match status" value="1"/>
</dbReference>
<dbReference type="SUPFAM" id="SSF51735">
    <property type="entry name" value="NAD(P)-binding Rossmann-fold domains"/>
    <property type="match status" value="1"/>
</dbReference>
<accession>A0A381P0U3</accession>
<dbReference type="InterPro" id="IPR013149">
    <property type="entry name" value="ADH-like_C"/>
</dbReference>
<feature type="domain" description="Enoyl reductase (ER)" evidence="1">
    <location>
        <begin position="10"/>
        <end position="329"/>
    </location>
</feature>
<reference evidence="2" key="1">
    <citation type="submission" date="2018-05" db="EMBL/GenBank/DDBJ databases">
        <authorList>
            <person name="Lanie J.A."/>
            <person name="Ng W.-L."/>
            <person name="Kazmierczak K.M."/>
            <person name="Andrzejewski T.M."/>
            <person name="Davidsen T.M."/>
            <person name="Wayne K.J."/>
            <person name="Tettelin H."/>
            <person name="Glass J.I."/>
            <person name="Rusch D."/>
            <person name="Podicherti R."/>
            <person name="Tsui H.-C.T."/>
            <person name="Winkler M.E."/>
        </authorList>
    </citation>
    <scope>NUCLEOTIDE SEQUENCE</scope>
</reference>
<dbReference type="InterPro" id="IPR020843">
    <property type="entry name" value="ER"/>
</dbReference>
<proteinExistence type="predicted"/>
<gene>
    <name evidence="2" type="ORF">METZ01_LOCUS13399</name>
</gene>
<dbReference type="AlphaFoldDB" id="A0A381P0U3"/>